<evidence type="ECO:0000256" key="9">
    <source>
        <dbReference type="ARBA" id="ARBA00022763"/>
    </source>
</evidence>
<dbReference type="GO" id="GO:0005634">
    <property type="term" value="C:nucleus"/>
    <property type="evidence" value="ECO:0007669"/>
    <property type="project" value="UniProtKB-SubCell"/>
</dbReference>
<dbReference type="InterPro" id="IPR039577">
    <property type="entry name" value="Rad18"/>
</dbReference>
<evidence type="ECO:0000256" key="8">
    <source>
        <dbReference type="ARBA" id="ARBA00022723"/>
    </source>
</evidence>
<evidence type="ECO:0000256" key="6">
    <source>
        <dbReference type="ARBA" id="ARBA00015551"/>
    </source>
</evidence>
<reference evidence="22" key="1">
    <citation type="journal article" date="2014" name="BMC Genomics">
        <title>The genome sequence of the biocontrol fungus Metarhizium anisopliae and comparative genomics of Metarhizium species.</title>
        <authorList>
            <person name="Pattemore J.A."/>
            <person name="Hane J.K."/>
            <person name="Williams A.H."/>
            <person name="Wilson B.A."/>
            <person name="Stodart B.J."/>
            <person name="Ash G.J."/>
        </authorList>
    </citation>
    <scope>NUCLEOTIDE SEQUENCE [LARGE SCALE GENOMIC DNA]</scope>
    <source>
        <strain evidence="22">BRIP 53293</strain>
    </source>
</reference>
<evidence type="ECO:0000256" key="16">
    <source>
        <dbReference type="PROSITE-ProRule" id="PRU00175"/>
    </source>
</evidence>
<feature type="compositionally biased region" description="Polar residues" evidence="18">
    <location>
        <begin position="451"/>
        <end position="464"/>
    </location>
</feature>
<dbReference type="GO" id="GO:0006301">
    <property type="term" value="P:DNA damage tolerance"/>
    <property type="evidence" value="ECO:0007669"/>
    <property type="project" value="InterPro"/>
</dbReference>
<keyword evidence="11 17" id="KW-0833">Ubl conjugation pathway</keyword>
<dbReference type="Gene3D" id="3.30.40.10">
    <property type="entry name" value="Zinc/RING finger domain, C3HC4 (zinc finger)"/>
    <property type="match status" value="1"/>
</dbReference>
<accession>A0A0D9P741</accession>
<dbReference type="GO" id="GO:0097505">
    <property type="term" value="C:Rad6-Rad18 complex"/>
    <property type="evidence" value="ECO:0007669"/>
    <property type="project" value="TreeGrafter"/>
</dbReference>
<evidence type="ECO:0000256" key="4">
    <source>
        <dbReference type="ARBA" id="ARBA00009506"/>
    </source>
</evidence>
<evidence type="ECO:0000259" key="20">
    <source>
        <dbReference type="PROSITE" id="PS50800"/>
    </source>
</evidence>
<dbReference type="Proteomes" id="UP000054544">
    <property type="component" value="Unassembled WGS sequence"/>
</dbReference>
<dbReference type="NCBIfam" id="TIGR00599">
    <property type="entry name" value="rad18"/>
    <property type="match status" value="1"/>
</dbReference>
<gene>
    <name evidence="21" type="ORF">H634G_02265</name>
</gene>
<organism evidence="21 22">
    <name type="scientific">Metarhizium anisopliae BRIP 53293</name>
    <dbReference type="NCBI Taxonomy" id="1291518"/>
    <lineage>
        <taxon>Eukaryota</taxon>
        <taxon>Fungi</taxon>
        <taxon>Dikarya</taxon>
        <taxon>Ascomycota</taxon>
        <taxon>Pezizomycotina</taxon>
        <taxon>Sordariomycetes</taxon>
        <taxon>Hypocreomycetidae</taxon>
        <taxon>Hypocreales</taxon>
        <taxon>Clavicipitaceae</taxon>
        <taxon>Metarhizium</taxon>
    </lineage>
</organism>
<keyword evidence="22" id="KW-1185">Reference proteome</keyword>
<protein>
    <recommendedName>
        <fullName evidence="6 17">Postreplication repair E3 ubiquitin-protein ligase RAD18</fullName>
        <ecNumber evidence="5 17">2.3.2.27</ecNumber>
    </recommendedName>
    <alternativeName>
        <fullName evidence="17">RING-type E3 ubiquitin transferase RAD18</fullName>
    </alternativeName>
</protein>
<comment type="pathway">
    <text evidence="3 17">Protein modification; protein ubiquitination.</text>
</comment>
<evidence type="ECO:0000256" key="11">
    <source>
        <dbReference type="ARBA" id="ARBA00022786"/>
    </source>
</evidence>
<evidence type="ECO:0000256" key="7">
    <source>
        <dbReference type="ARBA" id="ARBA00022679"/>
    </source>
</evidence>
<keyword evidence="12 17" id="KW-0862">Zinc</keyword>
<dbReference type="PROSITE" id="PS50089">
    <property type="entry name" value="ZF_RING_2"/>
    <property type="match status" value="1"/>
</dbReference>
<evidence type="ECO:0000256" key="18">
    <source>
        <dbReference type="SAM" id="MobiDB-lite"/>
    </source>
</evidence>
<comment type="catalytic activity">
    <reaction evidence="1 17">
        <text>S-ubiquitinyl-[E2 ubiquitin-conjugating enzyme]-L-cysteine + [acceptor protein]-L-lysine = [E2 ubiquitin-conjugating enzyme]-L-cysteine + N(6)-ubiquitinyl-[acceptor protein]-L-lysine.</text>
        <dbReference type="EC" id="2.3.2.27"/>
    </reaction>
</comment>
<keyword evidence="8 17" id="KW-0479">Metal-binding</keyword>
<dbReference type="InterPro" id="IPR013083">
    <property type="entry name" value="Znf_RING/FYVE/PHD"/>
</dbReference>
<keyword evidence="15 17" id="KW-0539">Nucleus</keyword>
<evidence type="ECO:0000256" key="3">
    <source>
        <dbReference type="ARBA" id="ARBA00004906"/>
    </source>
</evidence>
<evidence type="ECO:0000256" key="10">
    <source>
        <dbReference type="ARBA" id="ARBA00022771"/>
    </source>
</evidence>
<dbReference type="PANTHER" id="PTHR14134:SF2">
    <property type="entry name" value="E3 UBIQUITIN-PROTEIN LIGASE RAD18"/>
    <property type="match status" value="1"/>
</dbReference>
<evidence type="ECO:0000256" key="14">
    <source>
        <dbReference type="ARBA" id="ARBA00023204"/>
    </source>
</evidence>
<evidence type="ECO:0000256" key="15">
    <source>
        <dbReference type="ARBA" id="ARBA00023242"/>
    </source>
</evidence>
<feature type="domain" description="SAP" evidence="20">
    <location>
        <begin position="245"/>
        <end position="279"/>
    </location>
</feature>
<proteinExistence type="inferred from homology"/>
<dbReference type="GO" id="GO:0008270">
    <property type="term" value="F:zinc ion binding"/>
    <property type="evidence" value="ECO:0007669"/>
    <property type="project" value="UniProtKB-KW"/>
</dbReference>
<dbReference type="EC" id="2.3.2.27" evidence="5 17"/>
<evidence type="ECO:0000256" key="2">
    <source>
        <dbReference type="ARBA" id="ARBA00004123"/>
    </source>
</evidence>
<dbReference type="GO" id="GO:0003697">
    <property type="term" value="F:single-stranded DNA binding"/>
    <property type="evidence" value="ECO:0007669"/>
    <property type="project" value="UniProtKB-UniRule"/>
</dbReference>
<feature type="domain" description="RING-type" evidence="19">
    <location>
        <begin position="29"/>
        <end position="67"/>
    </location>
</feature>
<name>A0A0D9P741_METAN</name>
<dbReference type="UniPathway" id="UPA00143"/>
<dbReference type="STRING" id="1291518.A0A0D9P741"/>
<evidence type="ECO:0000256" key="12">
    <source>
        <dbReference type="ARBA" id="ARBA00022833"/>
    </source>
</evidence>
<comment type="subcellular location">
    <subcellularLocation>
        <location evidence="2 17">Nucleus</location>
    </subcellularLocation>
</comment>
<evidence type="ECO:0000256" key="17">
    <source>
        <dbReference type="RuleBase" id="RU368093"/>
    </source>
</evidence>
<evidence type="ECO:0000313" key="21">
    <source>
        <dbReference type="EMBL" id="KJK82072.1"/>
    </source>
</evidence>
<comment type="similarity">
    <text evidence="4 17">Belongs to the RAD18 family.</text>
</comment>
<dbReference type="PROSITE" id="PS00518">
    <property type="entry name" value="ZF_RING_1"/>
    <property type="match status" value="1"/>
</dbReference>
<sequence length="464" mass="51253">MSMDDVSDSTDWLGTGLAGLAAVEAAMRCQVCKEFYKTPMITTCSHTFCSICIRRALSNDSKCPLCRAPEQELKLRSNWSMEESVEAFSKVRPSALAVARSSLNTSASCKRKIEGDEPTANAVSSEPKRIRTSARLNNRRRENVNQTSQARKQGDETIPASDDDESGNNEDDDYSEHNTGHADSLVPCPSCQKQMKAWKVFQHLETCPGPISGSAEIKTFPSGRVLQAQQPRLQTTLERLPALNYSMLKEQALRKMLAELGISNQGPRLILERRHKEWITIWNANCDSVIPRKKSQLLQDLDIWEKTLGHRANAAAKTTLTGVAIKDKNFDGIAWAAKHDSSFKDLIANARRSRLEAKGPTKDMHDRAEQNANTCFSIDDTHDRTEICQLSDRLTTELRQSPIDQGVSIAATFKSSLVKEEEEAQMQASTQTSSTPVAMESANVDALESGLATSNSSETETGGR</sequence>
<keyword evidence="14 17" id="KW-0234">DNA repair</keyword>
<dbReference type="GO" id="GO:0006281">
    <property type="term" value="P:DNA repair"/>
    <property type="evidence" value="ECO:0007669"/>
    <property type="project" value="UniProtKB-KW"/>
</dbReference>
<keyword evidence="10 16" id="KW-0863">Zinc-finger</keyword>
<dbReference type="EMBL" id="KE384724">
    <property type="protein sequence ID" value="KJK82072.1"/>
    <property type="molecule type" value="Genomic_DNA"/>
</dbReference>
<dbReference type="GO" id="GO:0061630">
    <property type="term" value="F:ubiquitin protein ligase activity"/>
    <property type="evidence" value="ECO:0007669"/>
    <property type="project" value="UniProtKB-UniRule"/>
</dbReference>
<keyword evidence="9 17" id="KW-0227">DNA damage</keyword>
<dbReference type="SMART" id="SM00184">
    <property type="entry name" value="RING"/>
    <property type="match status" value="1"/>
</dbReference>
<dbReference type="GO" id="GO:0006513">
    <property type="term" value="P:protein monoubiquitination"/>
    <property type="evidence" value="ECO:0007669"/>
    <property type="project" value="InterPro"/>
</dbReference>
<dbReference type="AlphaFoldDB" id="A0A0D9P741"/>
<dbReference type="PANTHER" id="PTHR14134">
    <property type="entry name" value="E3 UBIQUITIN-PROTEIN LIGASE RAD18"/>
    <property type="match status" value="1"/>
</dbReference>
<dbReference type="SUPFAM" id="SSF57850">
    <property type="entry name" value="RING/U-box"/>
    <property type="match status" value="1"/>
</dbReference>
<dbReference type="InterPro" id="IPR003034">
    <property type="entry name" value="SAP_dom"/>
</dbReference>
<evidence type="ECO:0000259" key="19">
    <source>
        <dbReference type="PROSITE" id="PS50089"/>
    </source>
</evidence>
<evidence type="ECO:0000256" key="13">
    <source>
        <dbReference type="ARBA" id="ARBA00023125"/>
    </source>
</evidence>
<comment type="subunit">
    <text evidence="17">Interacts with E2 UBC2, forming a complex with ubiquitin ligase activity.</text>
</comment>
<comment type="function">
    <text evidence="17">E3 RING-finger protein, member of the UBC2/RAD6 epistasis group. Associates to the E2 ubiquitin conjugating enzyme UBC2/RAD6 to form the UBC2-RAD18 ubiquitin ligase complex involved in postreplicative repair (PRR) of damaged DNA.</text>
</comment>
<evidence type="ECO:0000256" key="5">
    <source>
        <dbReference type="ARBA" id="ARBA00012483"/>
    </source>
</evidence>
<keyword evidence="13 17" id="KW-0238">DNA-binding</keyword>
<dbReference type="InterPro" id="IPR017907">
    <property type="entry name" value="Znf_RING_CS"/>
</dbReference>
<dbReference type="PROSITE" id="PS50800">
    <property type="entry name" value="SAP"/>
    <property type="match status" value="1"/>
</dbReference>
<feature type="compositionally biased region" description="Polar residues" evidence="18">
    <location>
        <begin position="426"/>
        <end position="436"/>
    </location>
</feature>
<keyword evidence="7 17" id="KW-0808">Transferase</keyword>
<dbReference type="OrthoDB" id="9049620at2759"/>
<feature type="region of interest" description="Disordered" evidence="18">
    <location>
        <begin position="108"/>
        <end position="185"/>
    </location>
</feature>
<dbReference type="Pfam" id="PF13923">
    <property type="entry name" value="zf-C3HC4_2"/>
    <property type="match status" value="1"/>
</dbReference>
<dbReference type="InterPro" id="IPR001841">
    <property type="entry name" value="Znf_RING"/>
</dbReference>
<evidence type="ECO:0000256" key="1">
    <source>
        <dbReference type="ARBA" id="ARBA00000900"/>
    </source>
</evidence>
<evidence type="ECO:0000313" key="22">
    <source>
        <dbReference type="Proteomes" id="UP000054544"/>
    </source>
</evidence>
<feature type="compositionally biased region" description="Acidic residues" evidence="18">
    <location>
        <begin position="161"/>
        <end position="174"/>
    </location>
</feature>
<feature type="region of interest" description="Disordered" evidence="18">
    <location>
        <begin position="422"/>
        <end position="464"/>
    </location>
</feature>
<dbReference type="FunFam" id="3.30.40.10:FF:000172">
    <property type="entry name" value="E3 ubiquitin-protein ligase RAD18"/>
    <property type="match status" value="1"/>
</dbReference>
<dbReference type="InterPro" id="IPR004580">
    <property type="entry name" value="Rad18_fungi"/>
</dbReference>